<dbReference type="PANTHER" id="PTHR10887:SF495">
    <property type="entry name" value="HELICASE SENATAXIN ISOFORM X1-RELATED"/>
    <property type="match status" value="1"/>
</dbReference>
<feature type="domain" description="Restriction endonuclease type II-like" evidence="4">
    <location>
        <begin position="1337"/>
        <end position="1431"/>
    </location>
</feature>
<dbReference type="Pfam" id="PF13086">
    <property type="entry name" value="AAA_11"/>
    <property type="match status" value="1"/>
</dbReference>
<dbReference type="RefSeq" id="WP_307337679.1">
    <property type="nucleotide sequence ID" value="NZ_JAUSUQ010000005.1"/>
</dbReference>
<feature type="domain" description="DNA2/NAM7 helicase-like C-terminal" evidence="3">
    <location>
        <begin position="1121"/>
        <end position="1295"/>
    </location>
</feature>
<evidence type="ECO:0000259" key="3">
    <source>
        <dbReference type="Pfam" id="PF13087"/>
    </source>
</evidence>
<dbReference type="SUPFAM" id="SSF52980">
    <property type="entry name" value="Restriction endonuclease-like"/>
    <property type="match status" value="1"/>
</dbReference>
<dbReference type="Pfam" id="PF13087">
    <property type="entry name" value="AAA_12"/>
    <property type="match status" value="1"/>
</dbReference>
<dbReference type="InterPro" id="IPR047187">
    <property type="entry name" value="SF1_C_Upf1"/>
</dbReference>
<dbReference type="InterPro" id="IPR041679">
    <property type="entry name" value="DNA2/NAM7-like_C"/>
</dbReference>
<dbReference type="Gene3D" id="3.40.50.300">
    <property type="entry name" value="P-loop containing nucleotide triphosphate hydrolases"/>
    <property type="match status" value="3"/>
</dbReference>
<dbReference type="Gene3D" id="3.40.960.10">
    <property type="entry name" value="VSR Endonuclease"/>
    <property type="match status" value="1"/>
</dbReference>
<reference evidence="5 6" key="1">
    <citation type="submission" date="2023-07" db="EMBL/GenBank/DDBJ databases">
        <title>Genomic Encyclopedia of Type Strains, Phase IV (KMG-IV): sequencing the most valuable type-strain genomes for metagenomic binning, comparative biology and taxonomic classification.</title>
        <authorList>
            <person name="Goeker M."/>
        </authorList>
    </citation>
    <scope>NUCLEOTIDE SEQUENCE [LARGE SCALE GENOMIC DNA]</scope>
    <source>
        <strain evidence="5 6">DSM 17740</strain>
    </source>
</reference>
<dbReference type="InterPro" id="IPR041677">
    <property type="entry name" value="DNA2/NAM7_AAA_11"/>
</dbReference>
<protein>
    <submittedName>
        <fullName evidence="5">Very-short-patch-repair endonuclease/MinD-like ATPase involved in chromosome partitioning or flagellar assembly</fullName>
    </submittedName>
</protein>
<comment type="caution">
    <text evidence="5">The sequence shown here is derived from an EMBL/GenBank/DDBJ whole genome shotgun (WGS) entry which is preliminary data.</text>
</comment>
<dbReference type="InterPro" id="IPR045055">
    <property type="entry name" value="DNA2/NAM7-like"/>
</dbReference>
<dbReference type="SUPFAM" id="SSF52540">
    <property type="entry name" value="P-loop containing nucleoside triphosphate hydrolases"/>
    <property type="match status" value="1"/>
</dbReference>
<keyword evidence="6" id="KW-1185">Reference proteome</keyword>
<evidence type="ECO:0000259" key="2">
    <source>
        <dbReference type="Pfam" id="PF13086"/>
    </source>
</evidence>
<feature type="coiled-coil region" evidence="1">
    <location>
        <begin position="460"/>
        <end position="487"/>
    </location>
</feature>
<dbReference type="CDD" id="cd18808">
    <property type="entry name" value="SF1_C_Upf1"/>
    <property type="match status" value="1"/>
</dbReference>
<dbReference type="InterPro" id="IPR011335">
    <property type="entry name" value="Restrct_endonuc-II-like"/>
</dbReference>
<dbReference type="InterPro" id="IPR049468">
    <property type="entry name" value="Restrct_endonuc-II-like_dom"/>
</dbReference>
<organism evidence="5 6">
    <name type="scientific">Caldalkalibacillus uzonensis</name>
    <dbReference type="NCBI Taxonomy" id="353224"/>
    <lineage>
        <taxon>Bacteria</taxon>
        <taxon>Bacillati</taxon>
        <taxon>Bacillota</taxon>
        <taxon>Bacilli</taxon>
        <taxon>Bacillales</taxon>
        <taxon>Bacillaceae</taxon>
        <taxon>Caldalkalibacillus</taxon>
    </lineage>
</organism>
<evidence type="ECO:0000259" key="4">
    <source>
        <dbReference type="Pfam" id="PF18741"/>
    </source>
</evidence>
<dbReference type="PANTHER" id="PTHR10887">
    <property type="entry name" value="DNA2/NAM7 HELICASE FAMILY"/>
    <property type="match status" value="1"/>
</dbReference>
<evidence type="ECO:0000256" key="1">
    <source>
        <dbReference type="SAM" id="Coils"/>
    </source>
</evidence>
<dbReference type="InterPro" id="IPR027417">
    <property type="entry name" value="P-loop_NTPase"/>
</dbReference>
<accession>A0ABU0CQT3</accession>
<proteinExistence type="predicted"/>
<evidence type="ECO:0000313" key="5">
    <source>
        <dbReference type="EMBL" id="MDQ0338765.1"/>
    </source>
</evidence>
<dbReference type="Proteomes" id="UP001232445">
    <property type="component" value="Unassembled WGS sequence"/>
</dbReference>
<gene>
    <name evidence="5" type="ORF">J2S00_001551</name>
</gene>
<keyword evidence="1" id="KW-0175">Coiled coil</keyword>
<dbReference type="EMBL" id="JAUSUQ010000005">
    <property type="protein sequence ID" value="MDQ0338765.1"/>
    <property type="molecule type" value="Genomic_DNA"/>
</dbReference>
<sequence length="1440" mass="168124">MLGTTSKVAQIFEYLLAVRNLNEKIDRKLIDYERIWWLHELVEDEGCYIAGRGSDEAAWLEVHKQEIPPKLVLPFILKQWVEYSDSPDKNPEVIKSRLIGNEDQGEHKKILFEDDPKRVAAYNEWYRHQWEPWAQVASRKMKIQRLYNELFTLYQRFQREGELLELAWGHGLLNWSVGSEKIERPFFVTPLELQFEAKKGVFKLYPTSKGTTLELDMLNNLDIPNIRRLQQMERQVGEIDLNVWDRDSLTPLLREIVHTIHPQGRYVEDEKHRPQQPRIPVVTYTPVLFLRYKNNRVWQRELLGILEKLRNGFPVSDPVQLLATTDTEQIISRHQQDKQWAKSGEQLLFPLPANEEQKLIAQKLATQPGVVVQGPPGTGKSHTIANLISHLLAHGKRVLVTSEKEPALRVLKEKIPPEIRSLCVSLLGGDSKSLKELETTIKNIAEGMDSRQPEIIQKNISRMKRELDETRRQMAKLQKQINDSAEGENKRMTIDDLVMTPLEMSKWLAANKRHDWFPDSPNVDQPFPLTSDELKHFITLLNDLEIEDIQQLQQYRPSTDSLPSPSQFEENAFHVKQLANQAKEQQVYYADWTLSEIPSNLDQLIKSVDQAITILPDPSTPWLHMIIEDIVSGGERGQMWTTLANQCHELIAEWRTLRQTLIQHSVTVPEEKEQFQLIQDLQKLKDHLARQKGTGWLFRNITGRKLAYLLDQCRIDGRPIQSEQDCDIILDYLKIEELSRKIALVWNRHMAEVNGPEIKSSDPRFIIKLEEYLYEIVSLLTWPEKMEQLRSQVEVLGLPENPQWTKRDWFKKLKKGLLGLKIKRQYQQAMVFFQDLKNQLIKGKEAHHAHESWDQLFQACEELNEDKWNLVYQELLRFEGMEADYAQFVKYRSRLKETCPRWQTQLETTRQEGQSVDLPEDVFLAWKWKKVDAWLNELRKQPSIEQLEQELTLLRKTESRLIRQLVAESTWLAQIKRTTSAQKRSLHAWLNAIKRIGKGTGKYANMYRKEAQKEMTTCKDAIPVWIMPIQKVVENIELNTNFFDVIIVDESSQSNLMSLCVLLRGKKAVIVGDDNQISPESVGINVAEVHELIERHLTDIPQKKRFEMTTSLYDIANQIFEGKILLREHFRCVPEIIQFSNDLMYGGKMDPLRIPHPDEMIEPPVLAVRVEEGYREEHTTKQINRPEAEAIVDYIEKICSNPKLKDKTIGVISLQQSDQARLIENMLRERIGEEEMLERKLLCGDAYTFQGDERDIILLSMVVATNMRIGALTKASDMRRFNVASSRARDQMILFHSVDLNDLNPNCVRYQLLNYCLNPARVQTDLEQYEHEFDSQFEKDVFRLISARGYRVVPQFKVGTAGKRIDLVVEGMRNRLAVECDGDRWHGLEQWEADMERQRVLERVGWTFWRVRGSDFYLDPEKAMEPLWKKLAEMGIEPAV</sequence>
<dbReference type="Pfam" id="PF18741">
    <property type="entry name" value="MTES_1575"/>
    <property type="match status" value="1"/>
</dbReference>
<evidence type="ECO:0000313" key="6">
    <source>
        <dbReference type="Proteomes" id="UP001232445"/>
    </source>
</evidence>
<feature type="domain" description="DNA2/NAM7 helicase helicase" evidence="2">
    <location>
        <begin position="354"/>
        <end position="488"/>
    </location>
</feature>
<name>A0ABU0CQT3_9BACI</name>